<evidence type="ECO:0000313" key="2">
    <source>
        <dbReference type="Proteomes" id="UP000481153"/>
    </source>
</evidence>
<dbReference type="AlphaFoldDB" id="A0A6G0WAK3"/>
<keyword evidence="2" id="KW-1185">Reference proteome</keyword>
<name>A0A6G0WAK3_9STRA</name>
<reference evidence="1 2" key="1">
    <citation type="submission" date="2019-07" db="EMBL/GenBank/DDBJ databases">
        <title>Genomics analysis of Aphanomyces spp. identifies a new class of oomycete effector associated with host adaptation.</title>
        <authorList>
            <person name="Gaulin E."/>
        </authorList>
    </citation>
    <scope>NUCLEOTIDE SEQUENCE [LARGE SCALE GENOMIC DNA]</scope>
    <source>
        <strain evidence="1 2">ATCC 201684</strain>
    </source>
</reference>
<dbReference type="VEuPathDB" id="FungiDB:AeMF1_021522"/>
<evidence type="ECO:0000313" key="1">
    <source>
        <dbReference type="EMBL" id="KAF0724276.1"/>
    </source>
</evidence>
<accession>A0A6G0WAK3</accession>
<dbReference type="EMBL" id="VJMJ01000273">
    <property type="protein sequence ID" value="KAF0724276.1"/>
    <property type="molecule type" value="Genomic_DNA"/>
</dbReference>
<sequence length="116" mass="13559">MMADATMQCKYAYKQCMNSRTYKRDGELHRLCDYHRRKANSLQKIYATKRRHERKLERERTVHEQVVDPLPFCIPADGDFSVKDLGIDLSDLICLFDDASTAFDTITIVSMHKVEL</sequence>
<comment type="caution">
    <text evidence="1">The sequence shown here is derived from an EMBL/GenBank/DDBJ whole genome shotgun (WGS) entry which is preliminary data.</text>
</comment>
<organism evidence="1 2">
    <name type="scientific">Aphanomyces euteiches</name>
    <dbReference type="NCBI Taxonomy" id="100861"/>
    <lineage>
        <taxon>Eukaryota</taxon>
        <taxon>Sar</taxon>
        <taxon>Stramenopiles</taxon>
        <taxon>Oomycota</taxon>
        <taxon>Saprolegniomycetes</taxon>
        <taxon>Saprolegniales</taxon>
        <taxon>Verrucalvaceae</taxon>
        <taxon>Aphanomyces</taxon>
    </lineage>
</organism>
<protein>
    <submittedName>
        <fullName evidence="1">Uncharacterized protein</fullName>
    </submittedName>
</protein>
<dbReference type="Proteomes" id="UP000481153">
    <property type="component" value="Unassembled WGS sequence"/>
</dbReference>
<gene>
    <name evidence="1" type="ORF">Ae201684_016941</name>
</gene>
<proteinExistence type="predicted"/>